<dbReference type="SUPFAM" id="SSF53474">
    <property type="entry name" value="alpha/beta-Hydrolases"/>
    <property type="match status" value="1"/>
</dbReference>
<dbReference type="EMBL" id="JBHSAX010000019">
    <property type="protein sequence ID" value="MFC3965260.1"/>
    <property type="molecule type" value="Genomic_DNA"/>
</dbReference>
<dbReference type="Pfam" id="PF03583">
    <property type="entry name" value="LIP"/>
    <property type="match status" value="1"/>
</dbReference>
<dbReference type="Gene3D" id="3.40.50.1820">
    <property type="entry name" value="alpha/beta hydrolase"/>
    <property type="match status" value="1"/>
</dbReference>
<name>A0ABV8DZZ7_9NOCA</name>
<organism evidence="3 4">
    <name type="scientific">Nocardia jiangsuensis</name>
    <dbReference type="NCBI Taxonomy" id="1691563"/>
    <lineage>
        <taxon>Bacteria</taxon>
        <taxon>Bacillati</taxon>
        <taxon>Actinomycetota</taxon>
        <taxon>Actinomycetes</taxon>
        <taxon>Mycobacteriales</taxon>
        <taxon>Nocardiaceae</taxon>
        <taxon>Nocardia</taxon>
    </lineage>
</organism>
<keyword evidence="4" id="KW-1185">Reference proteome</keyword>
<reference evidence="4" key="1">
    <citation type="journal article" date="2019" name="Int. J. Syst. Evol. Microbiol.">
        <title>The Global Catalogue of Microorganisms (GCM) 10K type strain sequencing project: providing services to taxonomists for standard genome sequencing and annotation.</title>
        <authorList>
            <consortium name="The Broad Institute Genomics Platform"/>
            <consortium name="The Broad Institute Genome Sequencing Center for Infectious Disease"/>
            <person name="Wu L."/>
            <person name="Ma J."/>
        </authorList>
    </citation>
    <scope>NUCLEOTIDE SEQUENCE [LARGE SCALE GENOMIC DNA]</scope>
    <source>
        <strain evidence="4">CGMCC 4.7330</strain>
    </source>
</reference>
<protein>
    <submittedName>
        <fullName evidence="3">Lipase family protein</fullName>
    </submittedName>
</protein>
<dbReference type="PANTHER" id="PTHR34853:SF5">
    <property type="entry name" value="LIP-DOMAIN-CONTAINING PROTEIN-RELATED"/>
    <property type="match status" value="1"/>
</dbReference>
<keyword evidence="1" id="KW-0378">Hydrolase</keyword>
<feature type="signal peptide" evidence="2">
    <location>
        <begin position="1"/>
        <end position="32"/>
    </location>
</feature>
<dbReference type="Proteomes" id="UP001595696">
    <property type="component" value="Unassembled WGS sequence"/>
</dbReference>
<evidence type="ECO:0000256" key="2">
    <source>
        <dbReference type="SAM" id="SignalP"/>
    </source>
</evidence>
<evidence type="ECO:0000313" key="4">
    <source>
        <dbReference type="Proteomes" id="UP001595696"/>
    </source>
</evidence>
<dbReference type="PANTHER" id="PTHR34853">
    <property type="match status" value="1"/>
</dbReference>
<evidence type="ECO:0000256" key="1">
    <source>
        <dbReference type="ARBA" id="ARBA00022801"/>
    </source>
</evidence>
<sequence length="469" mass="49002">MQSRGHRGRRIVSLCGALAVGVLTASATLAHAEPAAPTAVQVPVRAAAAVPVPPELDPGFYRPPADLVAAAAPGQILAARLVNAANFGLIPLNVDAWQVSFRSNDSRDEAIPAVATVLKPRGSAPDKMLSVQIAVDSLAAYCSPSYAVQQWSAGAALGQIVAPLEFILAQGALQQGWAVVIPDHQGPKEAYAAGPLAGRITLDGIRAARAFEPLRVAPDARIGLYGYSGGAIATGHAAELKRSYAPELNIVGAAAGGVPADLGPVLVNGNRGLWSGMILSAVIGLAREYPDFAALLDRRLDPLGKALATVKGGLCVQWNTALAPFLDITGFLRAGGDPFDDPAVRRVLEQTRMGKAVPDLPMYIWQGNPDELIPVGPVDTLVDTYCQDPAASVRYTREHFAEHIATEVSGVGPAMLWLRDRLDGVPAQQGCTTADVGWLALDPEGTRALAENFGETFASFFGKPIGTDG</sequence>
<accession>A0ABV8DZZ7</accession>
<dbReference type="Gene3D" id="1.10.260.130">
    <property type="match status" value="1"/>
</dbReference>
<keyword evidence="2" id="KW-0732">Signal</keyword>
<dbReference type="RefSeq" id="WP_378615011.1">
    <property type="nucleotide sequence ID" value="NZ_JBHSAX010000019.1"/>
</dbReference>
<proteinExistence type="predicted"/>
<dbReference type="InterPro" id="IPR029058">
    <property type="entry name" value="AB_hydrolase_fold"/>
</dbReference>
<dbReference type="InterPro" id="IPR005152">
    <property type="entry name" value="Lipase_secreted"/>
</dbReference>
<evidence type="ECO:0000313" key="3">
    <source>
        <dbReference type="EMBL" id="MFC3965260.1"/>
    </source>
</evidence>
<dbReference type="PIRSF" id="PIRSF029171">
    <property type="entry name" value="Esterase_LipA"/>
    <property type="match status" value="1"/>
</dbReference>
<gene>
    <name evidence="3" type="ORF">ACFO0B_25005</name>
</gene>
<feature type="chain" id="PRO_5047067242" evidence="2">
    <location>
        <begin position="33"/>
        <end position="469"/>
    </location>
</feature>
<comment type="caution">
    <text evidence="3">The sequence shown here is derived from an EMBL/GenBank/DDBJ whole genome shotgun (WGS) entry which is preliminary data.</text>
</comment>